<evidence type="ECO:0000313" key="3">
    <source>
        <dbReference type="Proteomes" id="UP000823824"/>
    </source>
</evidence>
<evidence type="ECO:0000313" key="2">
    <source>
        <dbReference type="EMBL" id="HJB12470.1"/>
    </source>
</evidence>
<sequence length="88" mass="9669">MANQSRCRCRTVRSTPAAAPAAAAPVTPEPPVRRWPHPVEGVEPAQDLDPALHYIRCALSYQNQLLADIKTLLQQLVPEEGREDPGEC</sequence>
<dbReference type="AlphaFoldDB" id="A0A9D2RQN5"/>
<protein>
    <submittedName>
        <fullName evidence="2">Uncharacterized protein</fullName>
    </submittedName>
</protein>
<proteinExistence type="predicted"/>
<accession>A0A9D2RQN5</accession>
<dbReference type="Proteomes" id="UP000823824">
    <property type="component" value="Unassembled WGS sequence"/>
</dbReference>
<reference evidence="2" key="1">
    <citation type="journal article" date="2021" name="PeerJ">
        <title>Extensive microbial diversity within the chicken gut microbiome revealed by metagenomics and culture.</title>
        <authorList>
            <person name="Gilroy R."/>
            <person name="Ravi A."/>
            <person name="Getino M."/>
            <person name="Pursley I."/>
            <person name="Horton D.L."/>
            <person name="Alikhan N.F."/>
            <person name="Baker D."/>
            <person name="Gharbi K."/>
            <person name="Hall N."/>
            <person name="Watson M."/>
            <person name="Adriaenssens E.M."/>
            <person name="Foster-Nyarko E."/>
            <person name="Jarju S."/>
            <person name="Secka A."/>
            <person name="Antonio M."/>
            <person name="Oren A."/>
            <person name="Chaudhuri R.R."/>
            <person name="La Ragione R."/>
            <person name="Hildebrand F."/>
            <person name="Pallen M.J."/>
        </authorList>
    </citation>
    <scope>NUCLEOTIDE SEQUENCE</scope>
    <source>
        <strain evidence="2">ChiBcec18-1249</strain>
    </source>
</reference>
<name>A0A9D2RQN5_9FIRM</name>
<feature type="region of interest" description="Disordered" evidence="1">
    <location>
        <begin position="1"/>
        <end position="41"/>
    </location>
</feature>
<reference evidence="2" key="2">
    <citation type="submission" date="2021-04" db="EMBL/GenBank/DDBJ databases">
        <authorList>
            <person name="Gilroy R."/>
        </authorList>
    </citation>
    <scope>NUCLEOTIDE SEQUENCE</scope>
    <source>
        <strain evidence="2">ChiBcec18-1249</strain>
    </source>
</reference>
<feature type="compositionally biased region" description="Low complexity" evidence="1">
    <location>
        <begin position="12"/>
        <end position="26"/>
    </location>
</feature>
<organism evidence="2 3">
    <name type="scientific">Candidatus Oscillibacter excrementigallinarum</name>
    <dbReference type="NCBI Taxonomy" id="2838716"/>
    <lineage>
        <taxon>Bacteria</taxon>
        <taxon>Bacillati</taxon>
        <taxon>Bacillota</taxon>
        <taxon>Clostridia</taxon>
        <taxon>Eubacteriales</taxon>
        <taxon>Oscillospiraceae</taxon>
        <taxon>Oscillibacter</taxon>
    </lineage>
</organism>
<gene>
    <name evidence="2" type="ORF">H9787_02010</name>
</gene>
<evidence type="ECO:0000256" key="1">
    <source>
        <dbReference type="SAM" id="MobiDB-lite"/>
    </source>
</evidence>
<dbReference type="EMBL" id="DWZJ01000013">
    <property type="protein sequence ID" value="HJB12470.1"/>
    <property type="molecule type" value="Genomic_DNA"/>
</dbReference>
<comment type="caution">
    <text evidence="2">The sequence shown here is derived from an EMBL/GenBank/DDBJ whole genome shotgun (WGS) entry which is preliminary data.</text>
</comment>